<dbReference type="EMBL" id="CADCTQ010000390">
    <property type="protein sequence ID" value="CAA9292333.1"/>
    <property type="molecule type" value="Genomic_DNA"/>
</dbReference>
<protein>
    <submittedName>
        <fullName evidence="1">Uncharacterized protein</fullName>
    </submittedName>
</protein>
<organism evidence="1">
    <name type="scientific">uncultured Cytophagales bacterium</name>
    <dbReference type="NCBI Taxonomy" id="158755"/>
    <lineage>
        <taxon>Bacteria</taxon>
        <taxon>Pseudomonadati</taxon>
        <taxon>Bacteroidota</taxon>
        <taxon>Sphingobacteriia</taxon>
        <taxon>Sphingobacteriales</taxon>
        <taxon>environmental samples</taxon>
    </lineage>
</organism>
<evidence type="ECO:0000313" key="1">
    <source>
        <dbReference type="EMBL" id="CAA9292333.1"/>
    </source>
</evidence>
<gene>
    <name evidence="1" type="ORF">AVDCRST_MAG56-4729</name>
</gene>
<sequence length="37" mass="4062">RINRQAADAVFDDFVVVLEVFHSFTIIATANSATGKH</sequence>
<dbReference type="AlphaFoldDB" id="A0A6J4K0D7"/>
<accession>A0A6J4K0D7</accession>
<feature type="non-terminal residue" evidence="1">
    <location>
        <position position="1"/>
    </location>
</feature>
<name>A0A6J4K0D7_9SPHI</name>
<reference evidence="1" key="1">
    <citation type="submission" date="2020-02" db="EMBL/GenBank/DDBJ databases">
        <authorList>
            <person name="Meier V. D."/>
        </authorList>
    </citation>
    <scope>NUCLEOTIDE SEQUENCE</scope>
    <source>
        <strain evidence="1">AVDCRST_MAG56</strain>
    </source>
</reference>
<proteinExistence type="predicted"/>